<evidence type="ECO:0000313" key="2">
    <source>
        <dbReference type="Proteomes" id="UP001611383"/>
    </source>
</evidence>
<organism evidence="1 2">
    <name type="scientific">Archangium minus</name>
    <dbReference type="NCBI Taxonomy" id="83450"/>
    <lineage>
        <taxon>Bacteria</taxon>
        <taxon>Pseudomonadati</taxon>
        <taxon>Myxococcota</taxon>
        <taxon>Myxococcia</taxon>
        <taxon>Myxococcales</taxon>
        <taxon>Cystobacterineae</taxon>
        <taxon>Archangiaceae</taxon>
        <taxon>Archangium</taxon>
    </lineage>
</organism>
<dbReference type="Proteomes" id="UP001611383">
    <property type="component" value="Chromosome"/>
</dbReference>
<keyword evidence="2" id="KW-1185">Reference proteome</keyword>
<reference evidence="1 2" key="1">
    <citation type="submission" date="2019-08" db="EMBL/GenBank/DDBJ databases">
        <title>Archangium and Cystobacter genomes.</title>
        <authorList>
            <person name="Chen I.-C.K."/>
            <person name="Wielgoss S."/>
        </authorList>
    </citation>
    <scope>NUCLEOTIDE SEQUENCE [LARGE SCALE GENOMIC DNA]</scope>
    <source>
        <strain evidence="1 2">Cbm 6</strain>
    </source>
</reference>
<name>A0ABY9WSF8_9BACT</name>
<gene>
    <name evidence="1" type="ORF">F0U60_17505</name>
</gene>
<proteinExistence type="predicted"/>
<accession>A0ABY9WSF8</accession>
<dbReference type="InterPro" id="IPR013783">
    <property type="entry name" value="Ig-like_fold"/>
</dbReference>
<protein>
    <submittedName>
        <fullName evidence="1">Uncharacterized protein</fullName>
    </submittedName>
</protein>
<dbReference type="Gene3D" id="2.60.40.10">
    <property type="entry name" value="Immunoglobulins"/>
    <property type="match status" value="1"/>
</dbReference>
<sequence length="939" mass="97947">MSLWNGSGRAATMWAAVLLVVSVATGCGKQEAVDQDGRAQVQVSLSQELSSADVKGVRVEVRGPGISSPLSAELVQSGSAWQGTLGNIPAGTERVFEAFAYDAAGKALYRGSSSPTSVGAGATVSVILTLQQVSRPPVYENEPPRIDSIVVSDSTVHPGGSISLVVSAHDPNGDALSYAWTAAAGFFSSASSATTSWTAPPTEGVQRLQLDVTDAKGTSVSINFDISVQLDGSTGSADVSIGFNSWPRISTMQGTPSVLAPGGTTALSVMAVDAEGDALSYAWSTECVGSFSNPAASTPSFTLNAAPASGRCAFRVAVSDGRGGQGLGTLILQVGTTPRVNVAPKIDSIWRSTNEANGGEVVTLGLAAHDPEGKPVSFSWSATSGTLRPPRWTAGSSEVEWVAPVCFDLPVAISGSVTDADGASVGYTFNIAPTESAKCGPFVVNGVRNTHHIQADGSVIVIPADLSTTVIGAWVPTLDGSSYVYRAGSGQANGTFFIPGVERTPYFLQFGGTYLWTQSRNVDLSAAKLGRPDAVEEPAGTRLAFQLYGLSPWQLSDDLQIHSTGAGIGYFTRACSSPNLEPLEGTTIYSDDIDYVLSITNCGGTPSRIESAKGDFVYVTQHVLRFDLDAGLSSGLAINEARLGTQIYGVGSTDGGTDGGSYDGGSFDAGSVDAGSSAAGTIFLTGTLAPLPTTEQSFDFRASQFDALALAAHPSATLYDELVNVGTLPRFADYGQFEGYPDLALATNPAPGQGDFRVDLRYGNPYPSHWPRIVTAQASALVPFSLTRADGSTTRTAYYQAAAYSQVQMMDGVTQTLVPQVGPPRELRINGAVATGSLSGVGPTPLVSWTVPALGTPTRYLVRLYELAASSSGGTSRRQVGFFYTTQTQFRPPPGFLVSGKTYMIMLYAYSMPGTNPELPFMYGPSYHYASAFTGTFQP</sequence>
<dbReference type="RefSeq" id="WP_395821057.1">
    <property type="nucleotide sequence ID" value="NZ_CP043494.1"/>
</dbReference>
<evidence type="ECO:0000313" key="1">
    <source>
        <dbReference type="EMBL" id="WNG45701.1"/>
    </source>
</evidence>
<dbReference type="EMBL" id="CP043494">
    <property type="protein sequence ID" value="WNG45701.1"/>
    <property type="molecule type" value="Genomic_DNA"/>
</dbReference>